<evidence type="ECO:0000256" key="1">
    <source>
        <dbReference type="SAM" id="SignalP"/>
    </source>
</evidence>
<feature type="chain" id="PRO_5002062371" evidence="1">
    <location>
        <begin position="18"/>
        <end position="39"/>
    </location>
</feature>
<evidence type="ECO:0000313" key="2">
    <source>
        <dbReference type="EMBL" id="JAD38997.1"/>
    </source>
</evidence>
<keyword evidence="1" id="KW-0732">Signal</keyword>
<dbReference type="AlphaFoldDB" id="A0A0A8ZW27"/>
<proteinExistence type="predicted"/>
<reference evidence="2" key="2">
    <citation type="journal article" date="2015" name="Data Brief">
        <title>Shoot transcriptome of the giant reed, Arundo donax.</title>
        <authorList>
            <person name="Barrero R.A."/>
            <person name="Guerrero F.D."/>
            <person name="Moolhuijzen P."/>
            <person name="Goolsby J.A."/>
            <person name="Tidwell J."/>
            <person name="Bellgard S.E."/>
            <person name="Bellgard M.I."/>
        </authorList>
    </citation>
    <scope>NUCLEOTIDE SEQUENCE</scope>
    <source>
        <tissue evidence="2">Shoot tissue taken approximately 20 cm above the soil surface</tissue>
    </source>
</reference>
<name>A0A0A8ZW27_ARUDO</name>
<dbReference type="EMBL" id="GBRH01258898">
    <property type="protein sequence ID" value="JAD38997.1"/>
    <property type="molecule type" value="Transcribed_RNA"/>
</dbReference>
<sequence length="39" mass="4366">MCFVLSHIRALLHIVKFSIIVAPLQNSGDSQVPFPFKLV</sequence>
<protein>
    <submittedName>
        <fullName evidence="2">Uncharacterized protein</fullName>
    </submittedName>
</protein>
<accession>A0A0A8ZW27</accession>
<feature type="signal peptide" evidence="1">
    <location>
        <begin position="1"/>
        <end position="17"/>
    </location>
</feature>
<organism evidence="2">
    <name type="scientific">Arundo donax</name>
    <name type="common">Giant reed</name>
    <name type="synonym">Donax arundinaceus</name>
    <dbReference type="NCBI Taxonomy" id="35708"/>
    <lineage>
        <taxon>Eukaryota</taxon>
        <taxon>Viridiplantae</taxon>
        <taxon>Streptophyta</taxon>
        <taxon>Embryophyta</taxon>
        <taxon>Tracheophyta</taxon>
        <taxon>Spermatophyta</taxon>
        <taxon>Magnoliopsida</taxon>
        <taxon>Liliopsida</taxon>
        <taxon>Poales</taxon>
        <taxon>Poaceae</taxon>
        <taxon>PACMAD clade</taxon>
        <taxon>Arundinoideae</taxon>
        <taxon>Arundineae</taxon>
        <taxon>Arundo</taxon>
    </lineage>
</organism>
<reference evidence="2" key="1">
    <citation type="submission" date="2014-09" db="EMBL/GenBank/DDBJ databases">
        <authorList>
            <person name="Magalhaes I.L.F."/>
            <person name="Oliveira U."/>
            <person name="Santos F.R."/>
            <person name="Vidigal T.H.D.A."/>
            <person name="Brescovit A.D."/>
            <person name="Santos A.J."/>
        </authorList>
    </citation>
    <scope>NUCLEOTIDE SEQUENCE</scope>
    <source>
        <tissue evidence="2">Shoot tissue taken approximately 20 cm above the soil surface</tissue>
    </source>
</reference>